<protein>
    <submittedName>
        <fullName evidence="1">Uncharacterized protein</fullName>
    </submittedName>
</protein>
<name>Q652S5_ORYSJ</name>
<reference evidence="2" key="2">
    <citation type="journal article" date="2008" name="Nucleic Acids Res.">
        <title>The rice annotation project database (RAP-DB): 2008 update.</title>
        <authorList>
            <consortium name="The rice annotation project (RAP)"/>
        </authorList>
    </citation>
    <scope>GENOME REANNOTATION</scope>
    <source>
        <strain evidence="2">cv. Nipponbare</strain>
    </source>
</reference>
<dbReference type="Proteomes" id="UP000000763">
    <property type="component" value="Chromosome 6"/>
</dbReference>
<organism evidence="1 2">
    <name type="scientific">Oryza sativa subsp. japonica</name>
    <name type="common">Rice</name>
    <dbReference type="NCBI Taxonomy" id="39947"/>
    <lineage>
        <taxon>Eukaryota</taxon>
        <taxon>Viridiplantae</taxon>
        <taxon>Streptophyta</taxon>
        <taxon>Embryophyta</taxon>
        <taxon>Tracheophyta</taxon>
        <taxon>Spermatophyta</taxon>
        <taxon>Magnoliopsida</taxon>
        <taxon>Liliopsida</taxon>
        <taxon>Poales</taxon>
        <taxon>Poaceae</taxon>
        <taxon>BOP clade</taxon>
        <taxon>Oryzoideae</taxon>
        <taxon>Oryzeae</taxon>
        <taxon>Oryzinae</taxon>
        <taxon>Oryza</taxon>
        <taxon>Oryza sativa</taxon>
    </lineage>
</organism>
<sequence>MAVAEPVTMTPCSPTCALIALTACMSAACLATPPMRLVLRHVSRIPSDSGNEVPGLWMTTTKGVALLCAHAQEVNKDEVLMCPAVDEDDEGLCCSSLAPALALGNDKPCMLPILALENINDEGCCGVRGQALCCPRPRSSIVPLSTGEEVERDGEESMRSLL</sequence>
<proteinExistence type="predicted"/>
<accession>Q652S5</accession>
<dbReference type="EMBL" id="AP005527">
    <property type="protein sequence ID" value="BAD46192.1"/>
    <property type="molecule type" value="Genomic_DNA"/>
</dbReference>
<reference evidence="2" key="1">
    <citation type="journal article" date="2005" name="Nature">
        <title>The map-based sequence of the rice genome.</title>
        <authorList>
            <consortium name="International rice genome sequencing project (IRGSP)"/>
            <person name="Matsumoto T."/>
            <person name="Wu J."/>
            <person name="Kanamori H."/>
            <person name="Katayose Y."/>
            <person name="Fujisawa M."/>
            <person name="Namiki N."/>
            <person name="Mizuno H."/>
            <person name="Yamamoto K."/>
            <person name="Antonio B.A."/>
            <person name="Baba T."/>
            <person name="Sakata K."/>
            <person name="Nagamura Y."/>
            <person name="Aoki H."/>
            <person name="Arikawa K."/>
            <person name="Arita K."/>
            <person name="Bito T."/>
            <person name="Chiden Y."/>
            <person name="Fujitsuka N."/>
            <person name="Fukunaka R."/>
            <person name="Hamada M."/>
            <person name="Harada C."/>
            <person name="Hayashi A."/>
            <person name="Hijishita S."/>
            <person name="Honda M."/>
            <person name="Hosokawa S."/>
            <person name="Ichikawa Y."/>
            <person name="Idonuma A."/>
            <person name="Iijima M."/>
            <person name="Ikeda M."/>
            <person name="Ikeno M."/>
            <person name="Ito K."/>
            <person name="Ito S."/>
            <person name="Ito T."/>
            <person name="Ito Y."/>
            <person name="Ito Y."/>
            <person name="Iwabuchi A."/>
            <person name="Kamiya K."/>
            <person name="Karasawa W."/>
            <person name="Kurita K."/>
            <person name="Katagiri S."/>
            <person name="Kikuta A."/>
            <person name="Kobayashi H."/>
            <person name="Kobayashi N."/>
            <person name="Machita K."/>
            <person name="Maehara T."/>
            <person name="Masukawa M."/>
            <person name="Mizubayashi T."/>
            <person name="Mukai Y."/>
            <person name="Nagasaki H."/>
            <person name="Nagata Y."/>
            <person name="Naito S."/>
            <person name="Nakashima M."/>
            <person name="Nakama Y."/>
            <person name="Nakamichi Y."/>
            <person name="Nakamura M."/>
            <person name="Meguro A."/>
            <person name="Negishi M."/>
            <person name="Ohta I."/>
            <person name="Ohta T."/>
            <person name="Okamoto M."/>
            <person name="Ono N."/>
            <person name="Saji S."/>
            <person name="Sakaguchi M."/>
            <person name="Sakai K."/>
            <person name="Shibata M."/>
            <person name="Shimokawa T."/>
            <person name="Song J."/>
            <person name="Takazaki Y."/>
            <person name="Terasawa K."/>
            <person name="Tsugane M."/>
            <person name="Tsuji K."/>
            <person name="Ueda S."/>
            <person name="Waki K."/>
            <person name="Yamagata H."/>
            <person name="Yamamoto M."/>
            <person name="Yamamoto S."/>
            <person name="Yamane H."/>
            <person name="Yoshiki S."/>
            <person name="Yoshihara R."/>
            <person name="Yukawa K."/>
            <person name="Zhong H."/>
            <person name="Yano M."/>
            <person name="Yuan Q."/>
            <person name="Ouyang S."/>
            <person name="Liu J."/>
            <person name="Jones K.M."/>
            <person name="Gansberger K."/>
            <person name="Moffat K."/>
            <person name="Hill J."/>
            <person name="Bera J."/>
            <person name="Fadrosh D."/>
            <person name="Jin S."/>
            <person name="Johri S."/>
            <person name="Kim M."/>
            <person name="Overton L."/>
            <person name="Reardon M."/>
            <person name="Tsitrin T."/>
            <person name="Vuong H."/>
            <person name="Weaver B."/>
            <person name="Ciecko A."/>
            <person name="Tallon L."/>
            <person name="Jackson J."/>
            <person name="Pai G."/>
            <person name="Aken S.V."/>
            <person name="Utterback T."/>
            <person name="Reidmuller S."/>
            <person name="Feldblyum T."/>
            <person name="Hsiao J."/>
            <person name="Zismann V."/>
            <person name="Iobst S."/>
            <person name="de Vazeille A.R."/>
            <person name="Buell C.R."/>
            <person name="Ying K."/>
            <person name="Li Y."/>
            <person name="Lu T."/>
            <person name="Huang Y."/>
            <person name="Zhao Q."/>
            <person name="Feng Q."/>
            <person name="Zhang L."/>
            <person name="Zhu J."/>
            <person name="Weng Q."/>
            <person name="Mu J."/>
            <person name="Lu Y."/>
            <person name="Fan D."/>
            <person name="Liu Y."/>
            <person name="Guan J."/>
            <person name="Zhang Y."/>
            <person name="Yu S."/>
            <person name="Liu X."/>
            <person name="Zhang Y."/>
            <person name="Hong G."/>
            <person name="Han B."/>
            <person name="Choisne N."/>
            <person name="Demange N."/>
            <person name="Orjeda G."/>
            <person name="Samain S."/>
            <person name="Cattolico L."/>
            <person name="Pelletier E."/>
            <person name="Couloux A."/>
            <person name="Segurens B."/>
            <person name="Wincker P."/>
            <person name="D'Hont A."/>
            <person name="Scarpelli C."/>
            <person name="Weissenbach J."/>
            <person name="Salanoubat M."/>
            <person name="Quetier F."/>
            <person name="Yu Y."/>
            <person name="Kim H.R."/>
            <person name="Rambo T."/>
            <person name="Currie J."/>
            <person name="Collura K."/>
            <person name="Luo M."/>
            <person name="Yang T."/>
            <person name="Ammiraju J.S.S."/>
            <person name="Engler F."/>
            <person name="Soderlund C."/>
            <person name="Wing R.A."/>
            <person name="Palmer L.E."/>
            <person name="de la Bastide M."/>
            <person name="Spiegel L."/>
            <person name="Nascimento L."/>
            <person name="Zutavern T."/>
            <person name="O'Shaughnessy A."/>
            <person name="Dike S."/>
            <person name="Dedhia N."/>
            <person name="Preston R."/>
            <person name="Balija V."/>
            <person name="McCombie W.R."/>
            <person name="Chow T."/>
            <person name="Chen H."/>
            <person name="Chung M."/>
            <person name="Chen C."/>
            <person name="Shaw J."/>
            <person name="Wu H."/>
            <person name="Hsiao K."/>
            <person name="Chao Y."/>
            <person name="Chu M."/>
            <person name="Cheng C."/>
            <person name="Hour A."/>
            <person name="Lee P."/>
            <person name="Lin S."/>
            <person name="Lin Y."/>
            <person name="Liou J."/>
            <person name="Liu S."/>
            <person name="Hsing Y."/>
            <person name="Raghuvanshi S."/>
            <person name="Mohanty A."/>
            <person name="Bharti A.K."/>
            <person name="Gaur A."/>
            <person name="Gupta V."/>
            <person name="Kumar D."/>
            <person name="Ravi V."/>
            <person name="Vij S."/>
            <person name="Kapur A."/>
            <person name="Khurana P."/>
            <person name="Khurana P."/>
            <person name="Khurana J.P."/>
            <person name="Tyagi A.K."/>
            <person name="Gaikwad K."/>
            <person name="Singh A."/>
            <person name="Dalal V."/>
            <person name="Srivastava S."/>
            <person name="Dixit A."/>
            <person name="Pal A.K."/>
            <person name="Ghazi I.A."/>
            <person name="Yadav M."/>
            <person name="Pandit A."/>
            <person name="Bhargava A."/>
            <person name="Sureshbabu K."/>
            <person name="Batra K."/>
            <person name="Sharma T.R."/>
            <person name="Mohapatra T."/>
            <person name="Singh N.K."/>
            <person name="Messing J."/>
            <person name="Nelson A.B."/>
            <person name="Fuks G."/>
            <person name="Kavchok S."/>
            <person name="Keizer G."/>
            <person name="Linton E."/>
            <person name="Llaca V."/>
            <person name="Song R."/>
            <person name="Tanyolac B."/>
            <person name="Young S."/>
            <person name="Ho-Il K."/>
            <person name="Hahn J.H."/>
            <person name="Sangsakoo G."/>
            <person name="Vanavichit A."/>
            <person name="de Mattos Luiz.A.T."/>
            <person name="Zimmer P.D."/>
            <person name="Malone G."/>
            <person name="Dellagostin O."/>
            <person name="de Oliveira A.C."/>
            <person name="Bevan M."/>
            <person name="Bancroft I."/>
            <person name="Minx P."/>
            <person name="Cordum H."/>
            <person name="Wilson R."/>
            <person name="Cheng Z."/>
            <person name="Jin W."/>
            <person name="Jiang J."/>
            <person name="Leong S.A."/>
            <person name="Iwama H."/>
            <person name="Gojobori T."/>
            <person name="Itoh T."/>
            <person name="Niimura Y."/>
            <person name="Fujii Y."/>
            <person name="Habara T."/>
            <person name="Sakai H."/>
            <person name="Sato Y."/>
            <person name="Wilson G."/>
            <person name="Kumar K."/>
            <person name="McCouch S."/>
            <person name="Juretic N."/>
            <person name="Hoen D."/>
            <person name="Wright S."/>
            <person name="Bruskiewich R."/>
            <person name="Bureau T."/>
            <person name="Miyao A."/>
            <person name="Hirochika H."/>
            <person name="Nishikawa T."/>
            <person name="Kadowaki K."/>
            <person name="Sugiura M."/>
            <person name="Burr B."/>
            <person name="Sasaki T."/>
        </authorList>
    </citation>
    <scope>NUCLEOTIDE SEQUENCE [LARGE SCALE GENOMIC DNA]</scope>
    <source>
        <strain evidence="2">cv. Nipponbare</strain>
    </source>
</reference>
<dbReference type="AlphaFoldDB" id="Q652S5"/>
<evidence type="ECO:0000313" key="1">
    <source>
        <dbReference type="EMBL" id="BAD46192.1"/>
    </source>
</evidence>
<evidence type="ECO:0000313" key="2">
    <source>
        <dbReference type="Proteomes" id="UP000000763"/>
    </source>
</evidence>
<gene>
    <name evidence="1" type="primary">P0603C10.32</name>
</gene>